<feature type="region of interest" description="Disordered" evidence="1">
    <location>
        <begin position="946"/>
        <end position="971"/>
    </location>
</feature>
<feature type="compositionally biased region" description="Basic residues" evidence="1">
    <location>
        <begin position="44"/>
        <end position="58"/>
    </location>
</feature>
<feature type="compositionally biased region" description="Polar residues" evidence="1">
    <location>
        <begin position="280"/>
        <end position="292"/>
    </location>
</feature>
<feature type="compositionally biased region" description="Polar residues" evidence="1">
    <location>
        <begin position="22"/>
        <end position="42"/>
    </location>
</feature>
<feature type="compositionally biased region" description="Basic and acidic residues" evidence="1">
    <location>
        <begin position="132"/>
        <end position="143"/>
    </location>
</feature>
<organism evidence="2 3">
    <name type="scientific">Diplocarpon coronariae</name>
    <dbReference type="NCBI Taxonomy" id="2795749"/>
    <lineage>
        <taxon>Eukaryota</taxon>
        <taxon>Fungi</taxon>
        <taxon>Dikarya</taxon>
        <taxon>Ascomycota</taxon>
        <taxon>Pezizomycotina</taxon>
        <taxon>Leotiomycetes</taxon>
        <taxon>Helotiales</taxon>
        <taxon>Drepanopezizaceae</taxon>
        <taxon>Diplocarpon</taxon>
    </lineage>
</organism>
<gene>
    <name evidence="2" type="ORF">B2J93_6879</name>
</gene>
<evidence type="ECO:0000313" key="2">
    <source>
        <dbReference type="EMBL" id="OWO99824.1"/>
    </source>
</evidence>
<feature type="region of interest" description="Disordered" evidence="1">
    <location>
        <begin position="1"/>
        <end position="110"/>
    </location>
</feature>
<dbReference type="InParanoid" id="A0A218YXL0"/>
<reference evidence="2 3" key="1">
    <citation type="submission" date="2017-04" db="EMBL/GenBank/DDBJ databases">
        <title>Draft genome sequence of Marssonina coronaria NL1: causal agent of apple blotch.</title>
        <authorList>
            <person name="Cheng Q."/>
        </authorList>
    </citation>
    <scope>NUCLEOTIDE SEQUENCE [LARGE SCALE GENOMIC DNA]</scope>
    <source>
        <strain evidence="2 3">NL1</strain>
    </source>
</reference>
<feature type="compositionally biased region" description="Basic and acidic residues" evidence="1">
    <location>
        <begin position="101"/>
        <end position="110"/>
    </location>
</feature>
<evidence type="ECO:0000256" key="1">
    <source>
        <dbReference type="SAM" id="MobiDB-lite"/>
    </source>
</evidence>
<dbReference type="Proteomes" id="UP000242519">
    <property type="component" value="Unassembled WGS sequence"/>
</dbReference>
<feature type="region of interest" description="Disordered" evidence="1">
    <location>
        <begin position="255"/>
        <end position="292"/>
    </location>
</feature>
<sequence>MPPTSSSPSNPAVEFGLLPRTPASNWNKNGRTPTGKENSGSGSLHKRLFNSLRSRSRSFTRTSDAGSPSAKPIKRRKSIVDLLNFGSSSSQDSQGYSTPGDTRKTEDNASKEDFARESLFLFRDEQDTSKNVRDSKKFSAKCETEDEESKSDSSQPRLAGENADGMLLLEAGLARILDDINIDVPATIVIAQRRASSFQQLLDEANNRTKHARTVSMSDSLFPLLGDSRSETREDSRRGTPDSYLQLLIESCETPQAQSASTEAIIRQPVGRKSVDQEKQQSSPNDFDPMSTTAIGYCPGPSVVQNSRLCTPDSFLQRAEVIEPNDGDISQFFLEPLACQSTNGEHLIHSYIPKSEFMQHQCLRDSAAEISRSPSTETLKTTEQDMDFDLDTGLLIGYQYELRDSTPKVLEAAEREPHDRRPTVTVHEFIPTPSLVDLDPKFSQRHEEISQRYSNLNLEPGAEWASNSERISQGIKSTVARMTRNHHSSGEEGVALTPHTHSPGVNKTKAEKIIGSVQEFVHNRFVEDEEEVWESIKEGMELLIENKRNGRGNLSSETLISDPIGTIGEEHGYQEASISPIDLIFSATSTEKKFPLESVDSGPEFMDDTCENAAILREFPSEDLFLPLIDQVLEESIVMRTPLDPFYAMRRATGMDIGYLGTFTDTEEAGEQQIPRWSYSFEAEFPPTDIFSEVPATQELRPSSRSRRHISSAAVQVQFPSTLNLLQHTETYVSKVEAIAAVQQYKLGELSNFCIYDAEKRKIIAHSIDSPVPNPADLARMGLEILWLATHDGKSDENQPNEGSAFEGYLNRSGKVSGMGSGFDDSGLPQWGNDSQASITERYDNNEAESSFSVHRPDTKRYTSSLIGISAENPFADNGFPTLVSETRRQCCEDQSRVEMPGEDTWKNWKAVSPRTKLPVATSLGKVLYQRRSAFKINDERLLDSERSCSQDDQPRERLSDSSSTHENEEHIEFVSGNRAIEDESLFDAIMLAARSSDVNIVGEPGNSTEILSPRLHTPDGLPMVIVSANVSDNKLDTVSTAVEERKASSGSEVSQDSRGCVEHPSGYHFTAMKHLMATSECSRKTSAATQSSSDEIMEALFDAIERVSGDIGIHNDAVDTKPFKKIRGNLARRGIEFRMEDIEAIAAHNSPKSHDNYDIEPVNLQEEKEDTTTLEEMDLQLVGKAARNATPIRKQRSKVGALVDIFQAHGIMPRTPLRTTASSVSPSFNRQQDDRNGENSLGMRTVSGNARKISGKFSASPHSISSSNPGVTTPGSPLDRREYRTSNIDRKESYTYGEVLRKVDKREFSRNDERWTNDSEMYG</sequence>
<comment type="caution">
    <text evidence="2">The sequence shown here is derived from an EMBL/GenBank/DDBJ whole genome shotgun (WGS) entry which is preliminary data.</text>
</comment>
<feature type="compositionally biased region" description="Basic and acidic residues" evidence="1">
    <location>
        <begin position="1279"/>
        <end position="1292"/>
    </location>
</feature>
<name>A0A218YXL0_9HELO</name>
<dbReference type="EMBL" id="MZNU01000342">
    <property type="protein sequence ID" value="OWO99824.1"/>
    <property type="molecule type" value="Genomic_DNA"/>
</dbReference>
<feature type="compositionally biased region" description="Low complexity" evidence="1">
    <location>
        <begin position="86"/>
        <end position="97"/>
    </location>
</feature>
<feature type="region of interest" description="Disordered" evidence="1">
    <location>
        <begin position="222"/>
        <end position="241"/>
    </location>
</feature>
<keyword evidence="3" id="KW-1185">Reference proteome</keyword>
<dbReference type="OrthoDB" id="3515394at2759"/>
<feature type="region of interest" description="Disordered" evidence="1">
    <location>
        <begin position="1217"/>
        <end position="1292"/>
    </location>
</feature>
<feature type="compositionally biased region" description="Basic and acidic residues" evidence="1">
    <location>
        <begin position="228"/>
        <end position="240"/>
    </location>
</feature>
<feature type="compositionally biased region" description="Low complexity" evidence="1">
    <location>
        <begin position="1259"/>
        <end position="1268"/>
    </location>
</feature>
<feature type="region of interest" description="Disordered" evidence="1">
    <location>
        <begin position="132"/>
        <end position="159"/>
    </location>
</feature>
<accession>A0A218YXL0</accession>
<feature type="compositionally biased region" description="Polar residues" evidence="1">
    <location>
        <begin position="1218"/>
        <end position="1231"/>
    </location>
</feature>
<feature type="compositionally biased region" description="Polar residues" evidence="1">
    <location>
        <begin position="1"/>
        <end position="10"/>
    </location>
</feature>
<evidence type="ECO:0000313" key="3">
    <source>
        <dbReference type="Proteomes" id="UP000242519"/>
    </source>
</evidence>
<protein>
    <submittedName>
        <fullName evidence="2">Uncharacterized protein</fullName>
    </submittedName>
</protein>
<proteinExistence type="predicted"/>